<dbReference type="SUPFAM" id="SSF53098">
    <property type="entry name" value="Ribonuclease H-like"/>
    <property type="match status" value="1"/>
</dbReference>
<protein>
    <submittedName>
        <fullName evidence="2">Ribonuclease HI</fullName>
    </submittedName>
</protein>
<dbReference type="OrthoDB" id="2680098at2"/>
<accession>A0A4R2P4G1</accession>
<dbReference type="Gene3D" id="3.30.420.10">
    <property type="entry name" value="Ribonuclease H-like superfamily/Ribonuclease H"/>
    <property type="match status" value="1"/>
</dbReference>
<proteinExistence type="predicted"/>
<dbReference type="PANTHER" id="PTHR46387">
    <property type="entry name" value="POLYNUCLEOTIDYL TRANSFERASE, RIBONUCLEASE H-LIKE SUPERFAMILY PROTEIN"/>
    <property type="match status" value="1"/>
</dbReference>
<dbReference type="Pfam" id="PF13456">
    <property type="entry name" value="RVT_3"/>
    <property type="match status" value="1"/>
</dbReference>
<comment type="caution">
    <text evidence="2">The sequence shown here is derived from an EMBL/GenBank/DDBJ whole genome shotgun (WGS) entry which is preliminary data.</text>
</comment>
<dbReference type="NCBIfam" id="NF005822">
    <property type="entry name" value="PRK07708.1"/>
    <property type="match status" value="1"/>
</dbReference>
<dbReference type="CDD" id="cd09279">
    <property type="entry name" value="RNase_HI_like"/>
    <property type="match status" value="1"/>
</dbReference>
<dbReference type="InterPro" id="IPR002156">
    <property type="entry name" value="RNaseH_domain"/>
</dbReference>
<name>A0A4R2P4G1_9BACL</name>
<dbReference type="InterPro" id="IPR036397">
    <property type="entry name" value="RNaseH_sf"/>
</dbReference>
<evidence type="ECO:0000313" key="2">
    <source>
        <dbReference type="EMBL" id="TCP29038.1"/>
    </source>
</evidence>
<dbReference type="PANTHER" id="PTHR46387:SF2">
    <property type="entry name" value="RIBONUCLEASE HI"/>
    <property type="match status" value="1"/>
</dbReference>
<dbReference type="GO" id="GO:0003676">
    <property type="term" value="F:nucleic acid binding"/>
    <property type="evidence" value="ECO:0007669"/>
    <property type="project" value="InterPro"/>
</dbReference>
<feature type="domain" description="RNase H type-1" evidence="1">
    <location>
        <begin position="70"/>
        <end position="207"/>
    </location>
</feature>
<gene>
    <name evidence="2" type="ORF">EV207_11374</name>
</gene>
<reference evidence="2 3" key="1">
    <citation type="submission" date="2019-03" db="EMBL/GenBank/DDBJ databases">
        <title>Genomic Encyclopedia of Type Strains, Phase IV (KMG-IV): sequencing the most valuable type-strain genomes for metagenomic binning, comparative biology and taxonomic classification.</title>
        <authorList>
            <person name="Goeker M."/>
        </authorList>
    </citation>
    <scope>NUCLEOTIDE SEQUENCE [LARGE SCALE GENOMIC DNA]</scope>
    <source>
        <strain evidence="2 3">DSM 19377</strain>
    </source>
</reference>
<sequence length="218" mass="24964">MDLRIEITYKTPKGIETTLSSEEMEEGKALMIAEDLERTGRTKNLTFIDSDAHTWTIKELKKYMKGIQTEPHHITVYFDGGFDRETRKSGLGIAIYYEQNGKSYRLRKNALVDELGTNNEAEYAALHLALKELELLGVRHLPAKFVGDSQVVINQLSGEWPCYEQELNKWADRIENKLEQLDVKPDYEFVSRKGNKEADHLATQALKEIEVEGTVEIS</sequence>
<dbReference type="Proteomes" id="UP000295416">
    <property type="component" value="Unassembled WGS sequence"/>
</dbReference>
<dbReference type="InterPro" id="IPR012337">
    <property type="entry name" value="RNaseH-like_sf"/>
</dbReference>
<organism evidence="2 3">
    <name type="scientific">Scopulibacillus darangshiensis</name>
    <dbReference type="NCBI Taxonomy" id="442528"/>
    <lineage>
        <taxon>Bacteria</taxon>
        <taxon>Bacillati</taxon>
        <taxon>Bacillota</taxon>
        <taxon>Bacilli</taxon>
        <taxon>Bacillales</taxon>
        <taxon>Sporolactobacillaceae</taxon>
        <taxon>Scopulibacillus</taxon>
    </lineage>
</organism>
<dbReference type="RefSeq" id="WP_132746146.1">
    <property type="nucleotide sequence ID" value="NZ_SLXK01000013.1"/>
</dbReference>
<evidence type="ECO:0000259" key="1">
    <source>
        <dbReference type="PROSITE" id="PS50879"/>
    </source>
</evidence>
<keyword evidence="3" id="KW-1185">Reference proteome</keyword>
<dbReference type="PROSITE" id="PS50879">
    <property type="entry name" value="RNASE_H_1"/>
    <property type="match status" value="1"/>
</dbReference>
<dbReference type="AlphaFoldDB" id="A0A4R2P4G1"/>
<evidence type="ECO:0000313" key="3">
    <source>
        <dbReference type="Proteomes" id="UP000295416"/>
    </source>
</evidence>
<dbReference type="GO" id="GO:0004523">
    <property type="term" value="F:RNA-DNA hybrid ribonuclease activity"/>
    <property type="evidence" value="ECO:0007669"/>
    <property type="project" value="InterPro"/>
</dbReference>
<dbReference type="EMBL" id="SLXK01000013">
    <property type="protein sequence ID" value="TCP29038.1"/>
    <property type="molecule type" value="Genomic_DNA"/>
</dbReference>